<dbReference type="SUPFAM" id="SSF46785">
    <property type="entry name" value="Winged helix' DNA-binding domain"/>
    <property type="match status" value="1"/>
</dbReference>
<dbReference type="EMBL" id="LBNE01000014">
    <property type="protein sequence ID" value="KKO70514.1"/>
    <property type="molecule type" value="Genomic_DNA"/>
</dbReference>
<dbReference type="PANTHER" id="PTHR30126:SF40">
    <property type="entry name" value="HTH-TYPE TRANSCRIPTIONAL REGULATOR GLTR"/>
    <property type="match status" value="1"/>
</dbReference>
<dbReference type="PATRIC" id="fig|206506.3.peg.3356"/>
<dbReference type="InterPro" id="IPR000847">
    <property type="entry name" value="LysR_HTH_N"/>
</dbReference>
<dbReference type="PANTHER" id="PTHR30126">
    <property type="entry name" value="HTH-TYPE TRANSCRIPTIONAL REGULATOR"/>
    <property type="match status" value="1"/>
</dbReference>
<evidence type="ECO:0000313" key="6">
    <source>
        <dbReference type="EMBL" id="KKO70514.1"/>
    </source>
</evidence>
<keyword evidence="2" id="KW-0805">Transcription regulation</keyword>
<reference evidence="6 7" key="1">
    <citation type="submission" date="2015-04" db="EMBL/GenBank/DDBJ databases">
        <title>Genome sequence of Kerstersia gyiorum CG1.</title>
        <authorList>
            <person name="Greninger A.L."/>
            <person name="Kozyreva V."/>
            <person name="Chaturvedi V."/>
        </authorList>
    </citation>
    <scope>NUCLEOTIDE SEQUENCE [LARGE SCALE GENOMIC DNA]</scope>
    <source>
        <strain evidence="6 7">CG1</strain>
    </source>
</reference>
<dbReference type="RefSeq" id="WP_068374578.1">
    <property type="nucleotide sequence ID" value="NZ_CP169556.1"/>
</dbReference>
<keyword evidence="7" id="KW-1185">Reference proteome</keyword>
<dbReference type="GO" id="GO:0000976">
    <property type="term" value="F:transcription cis-regulatory region binding"/>
    <property type="evidence" value="ECO:0007669"/>
    <property type="project" value="TreeGrafter"/>
</dbReference>
<gene>
    <name evidence="6" type="ORF">AAV32_15760</name>
</gene>
<proteinExistence type="inferred from homology"/>
<dbReference type="Gene3D" id="1.10.10.10">
    <property type="entry name" value="Winged helix-like DNA-binding domain superfamily/Winged helix DNA-binding domain"/>
    <property type="match status" value="1"/>
</dbReference>
<name>A0A171KNP7_9BURK</name>
<comment type="caution">
    <text evidence="6">The sequence shown here is derived from an EMBL/GenBank/DDBJ whole genome shotgun (WGS) entry which is preliminary data.</text>
</comment>
<keyword evidence="4" id="KW-0804">Transcription</keyword>
<dbReference type="SUPFAM" id="SSF53850">
    <property type="entry name" value="Periplasmic binding protein-like II"/>
    <property type="match status" value="1"/>
</dbReference>
<evidence type="ECO:0000313" key="7">
    <source>
        <dbReference type="Proteomes" id="UP000078084"/>
    </source>
</evidence>
<dbReference type="InterPro" id="IPR036388">
    <property type="entry name" value="WH-like_DNA-bd_sf"/>
</dbReference>
<organism evidence="6 7">
    <name type="scientific">Kerstersia gyiorum</name>
    <dbReference type="NCBI Taxonomy" id="206506"/>
    <lineage>
        <taxon>Bacteria</taxon>
        <taxon>Pseudomonadati</taxon>
        <taxon>Pseudomonadota</taxon>
        <taxon>Betaproteobacteria</taxon>
        <taxon>Burkholderiales</taxon>
        <taxon>Alcaligenaceae</taxon>
        <taxon>Kerstersia</taxon>
    </lineage>
</organism>
<evidence type="ECO:0000256" key="4">
    <source>
        <dbReference type="ARBA" id="ARBA00023163"/>
    </source>
</evidence>
<dbReference type="FunFam" id="1.10.10.10:FF:000001">
    <property type="entry name" value="LysR family transcriptional regulator"/>
    <property type="match status" value="1"/>
</dbReference>
<evidence type="ECO:0000259" key="5">
    <source>
        <dbReference type="PROSITE" id="PS50931"/>
    </source>
</evidence>
<dbReference type="AlphaFoldDB" id="A0A171KNP7"/>
<evidence type="ECO:0000256" key="2">
    <source>
        <dbReference type="ARBA" id="ARBA00023015"/>
    </source>
</evidence>
<dbReference type="Gene3D" id="3.40.190.290">
    <property type="match status" value="1"/>
</dbReference>
<keyword evidence="3" id="KW-0238">DNA-binding</keyword>
<dbReference type="InterPro" id="IPR036390">
    <property type="entry name" value="WH_DNA-bd_sf"/>
</dbReference>
<dbReference type="PROSITE" id="PS50931">
    <property type="entry name" value="HTH_LYSR"/>
    <property type="match status" value="1"/>
</dbReference>
<dbReference type="CDD" id="cd05466">
    <property type="entry name" value="PBP2_LTTR_substrate"/>
    <property type="match status" value="1"/>
</dbReference>
<evidence type="ECO:0000256" key="3">
    <source>
        <dbReference type="ARBA" id="ARBA00023125"/>
    </source>
</evidence>
<sequence length="300" mass="32196">MDIYQLRTFLAVAREGSITRAADQLFLSQPAISAHIKSLEEELELLLFERTPRGMSLTPAGVSLYTRAEQLLALHHDMLDEARRLRGTLNGRLRLGLTSAASEPVLGPLLGALAARYPAVELDLQYATSVEILQGIRNGTLDAGILADAGVPDTNLARIELYRFGIFLAAAPGLVAHAAPPDWQELARLPWICPGPSTCCGLAAEHVFQTYGFRPGRLFNADHENTSRALITGGIGLGFLHETTARAAEAAGEVELIGGQAQHQACMVFAWQAHRNGEALLGAAIETVHGLKAEGHWGDA</sequence>
<dbReference type="GeneID" id="99727073"/>
<dbReference type="PRINTS" id="PR00039">
    <property type="entry name" value="HTHLYSR"/>
</dbReference>
<dbReference type="Proteomes" id="UP000078084">
    <property type="component" value="Unassembled WGS sequence"/>
</dbReference>
<dbReference type="STRING" id="206506.AAV32_15760"/>
<dbReference type="InterPro" id="IPR005119">
    <property type="entry name" value="LysR_subst-bd"/>
</dbReference>
<dbReference type="GO" id="GO:0003700">
    <property type="term" value="F:DNA-binding transcription factor activity"/>
    <property type="evidence" value="ECO:0007669"/>
    <property type="project" value="InterPro"/>
</dbReference>
<protein>
    <recommendedName>
        <fullName evidence="5">HTH lysR-type domain-containing protein</fullName>
    </recommendedName>
</protein>
<comment type="similarity">
    <text evidence="1">Belongs to the LysR transcriptional regulatory family.</text>
</comment>
<evidence type="ECO:0000256" key="1">
    <source>
        <dbReference type="ARBA" id="ARBA00009437"/>
    </source>
</evidence>
<dbReference type="Pfam" id="PF03466">
    <property type="entry name" value="LysR_substrate"/>
    <property type="match status" value="1"/>
</dbReference>
<dbReference type="Pfam" id="PF00126">
    <property type="entry name" value="HTH_1"/>
    <property type="match status" value="1"/>
</dbReference>
<accession>A0A171KNP7</accession>
<feature type="domain" description="HTH lysR-type" evidence="5">
    <location>
        <begin position="1"/>
        <end position="58"/>
    </location>
</feature>